<feature type="compositionally biased region" description="Acidic residues" evidence="7">
    <location>
        <begin position="420"/>
        <end position="431"/>
    </location>
</feature>
<feature type="region of interest" description="Disordered" evidence="7">
    <location>
        <begin position="344"/>
        <end position="446"/>
    </location>
</feature>
<feature type="transmembrane region" description="Helical" evidence="8">
    <location>
        <begin position="306"/>
        <end position="331"/>
    </location>
</feature>
<evidence type="ECO:0000256" key="6">
    <source>
        <dbReference type="ARBA" id="ARBA00023136"/>
    </source>
</evidence>
<dbReference type="InterPro" id="IPR009617">
    <property type="entry name" value="Seipin"/>
</dbReference>
<keyword evidence="10" id="KW-1185">Reference proteome</keyword>
<dbReference type="PANTHER" id="PTHR21212:SF0">
    <property type="entry name" value="SEIPIN"/>
    <property type="match status" value="1"/>
</dbReference>
<dbReference type="PANTHER" id="PTHR21212">
    <property type="entry name" value="BERNARDINELLI-SEIP CONGENITAL LIPODYSTROPHY 2 HOMOLOG BSCL2 PROTEIN"/>
    <property type="match status" value="1"/>
</dbReference>
<evidence type="ECO:0000313" key="9">
    <source>
        <dbReference type="EMBL" id="KAF2687464.1"/>
    </source>
</evidence>
<evidence type="ECO:0000256" key="5">
    <source>
        <dbReference type="ARBA" id="ARBA00023098"/>
    </source>
</evidence>
<evidence type="ECO:0000256" key="7">
    <source>
        <dbReference type="SAM" id="MobiDB-lite"/>
    </source>
</evidence>
<dbReference type="CDD" id="cd23995">
    <property type="entry name" value="Seipin_BSCL2_like"/>
    <property type="match status" value="1"/>
</dbReference>
<keyword evidence="2 8" id="KW-0812">Transmembrane</keyword>
<evidence type="ECO:0000256" key="4">
    <source>
        <dbReference type="ARBA" id="ARBA00022989"/>
    </source>
</evidence>
<proteinExistence type="predicted"/>
<evidence type="ECO:0008006" key="11">
    <source>
        <dbReference type="Google" id="ProtNLM"/>
    </source>
</evidence>
<dbReference type="GO" id="GO:0006629">
    <property type="term" value="P:lipid metabolic process"/>
    <property type="evidence" value="ECO:0007669"/>
    <property type="project" value="UniProtKB-KW"/>
</dbReference>
<organism evidence="9 10">
    <name type="scientific">Lentithecium fluviatile CBS 122367</name>
    <dbReference type="NCBI Taxonomy" id="1168545"/>
    <lineage>
        <taxon>Eukaryota</taxon>
        <taxon>Fungi</taxon>
        <taxon>Dikarya</taxon>
        <taxon>Ascomycota</taxon>
        <taxon>Pezizomycotina</taxon>
        <taxon>Dothideomycetes</taxon>
        <taxon>Pleosporomycetidae</taxon>
        <taxon>Pleosporales</taxon>
        <taxon>Massarineae</taxon>
        <taxon>Lentitheciaceae</taxon>
        <taxon>Lentithecium</taxon>
    </lineage>
</organism>
<evidence type="ECO:0000256" key="3">
    <source>
        <dbReference type="ARBA" id="ARBA00022824"/>
    </source>
</evidence>
<feature type="region of interest" description="Disordered" evidence="7">
    <location>
        <begin position="88"/>
        <end position="113"/>
    </location>
</feature>
<dbReference type="EMBL" id="MU005575">
    <property type="protein sequence ID" value="KAF2687464.1"/>
    <property type="molecule type" value="Genomic_DNA"/>
</dbReference>
<dbReference type="Pfam" id="PF06775">
    <property type="entry name" value="Seipin"/>
    <property type="match status" value="1"/>
</dbReference>
<evidence type="ECO:0000313" key="10">
    <source>
        <dbReference type="Proteomes" id="UP000799291"/>
    </source>
</evidence>
<keyword evidence="3" id="KW-0256">Endoplasmic reticulum</keyword>
<sequence length="446" mass="49441">MEDTEDEYDDSRTIVEYAKDTLLAPVRIATSPTLLRTYLRTALLFITSSILLGVAVVAYTSFYYAYIPIRGIEVPVYLQYDHTSPHTYPPAFPPPPPPAAQTSPADTSNAPVPRAVPRHPFGIANVQGLVSRQKYDVVVGMDLPRSAPNLEAGNWMIGLEIRGPTTVGGGVIGLLGWDEEWDVEDYTLGPSSGRVSEKSGAGAVEEKPRVLARSRRPAILVYRSWMTEVAYRTLRLPLYVLGFGTESEKVQVRLMEGVEFERGWRNVPASVRLEIRAKRPLEVYKVTIRFAAKLEGLRWVMYTHRFASFVVFTGVFWAVEMGVVLLTWAVFSFCFAGAPDKNDDFEGSGKRRIKSESGVATPKTEQADGEGDETPLSDASRTFPTLPSHRPLHYSSPNEGRVKREGETPGLDDVPVKEEAEADDEDDDFLLDEARRGMGCDASMQG</sequence>
<gene>
    <name evidence="9" type="ORF">K458DRAFT_191140</name>
</gene>
<dbReference type="Proteomes" id="UP000799291">
    <property type="component" value="Unassembled WGS sequence"/>
</dbReference>
<dbReference type="GO" id="GO:0005789">
    <property type="term" value="C:endoplasmic reticulum membrane"/>
    <property type="evidence" value="ECO:0007669"/>
    <property type="project" value="UniProtKB-SubCell"/>
</dbReference>
<accession>A0A6G1JA69</accession>
<evidence type="ECO:0000256" key="8">
    <source>
        <dbReference type="SAM" id="Phobius"/>
    </source>
</evidence>
<keyword evidence="4 8" id="KW-1133">Transmembrane helix</keyword>
<evidence type="ECO:0000256" key="1">
    <source>
        <dbReference type="ARBA" id="ARBA00004477"/>
    </source>
</evidence>
<name>A0A6G1JA69_9PLEO</name>
<keyword evidence="6 8" id="KW-0472">Membrane</keyword>
<protein>
    <recommendedName>
        <fullName evidence="11">Adipose-regulatory protein-like protein</fullName>
    </recommendedName>
</protein>
<comment type="subcellular location">
    <subcellularLocation>
        <location evidence="1">Endoplasmic reticulum membrane</location>
        <topology evidence="1">Multi-pass membrane protein</topology>
    </subcellularLocation>
</comment>
<feature type="compositionally biased region" description="Pro residues" evidence="7">
    <location>
        <begin position="88"/>
        <end position="99"/>
    </location>
</feature>
<reference evidence="9" key="1">
    <citation type="journal article" date="2020" name="Stud. Mycol.">
        <title>101 Dothideomycetes genomes: a test case for predicting lifestyles and emergence of pathogens.</title>
        <authorList>
            <person name="Haridas S."/>
            <person name="Albert R."/>
            <person name="Binder M."/>
            <person name="Bloem J."/>
            <person name="Labutti K."/>
            <person name="Salamov A."/>
            <person name="Andreopoulos B."/>
            <person name="Baker S."/>
            <person name="Barry K."/>
            <person name="Bills G."/>
            <person name="Bluhm B."/>
            <person name="Cannon C."/>
            <person name="Castanera R."/>
            <person name="Culley D."/>
            <person name="Daum C."/>
            <person name="Ezra D."/>
            <person name="Gonzalez J."/>
            <person name="Henrissat B."/>
            <person name="Kuo A."/>
            <person name="Liang C."/>
            <person name="Lipzen A."/>
            <person name="Lutzoni F."/>
            <person name="Magnuson J."/>
            <person name="Mondo S."/>
            <person name="Nolan M."/>
            <person name="Ohm R."/>
            <person name="Pangilinan J."/>
            <person name="Park H.-J."/>
            <person name="Ramirez L."/>
            <person name="Alfaro M."/>
            <person name="Sun H."/>
            <person name="Tritt A."/>
            <person name="Yoshinaga Y."/>
            <person name="Zwiers L.-H."/>
            <person name="Turgeon B."/>
            <person name="Goodwin S."/>
            <person name="Spatafora J."/>
            <person name="Crous P."/>
            <person name="Grigoriev I."/>
        </authorList>
    </citation>
    <scope>NUCLEOTIDE SEQUENCE</scope>
    <source>
        <strain evidence="9">CBS 122367</strain>
    </source>
</reference>
<dbReference type="GO" id="GO:0140042">
    <property type="term" value="P:lipid droplet formation"/>
    <property type="evidence" value="ECO:0007669"/>
    <property type="project" value="UniProtKB-ARBA"/>
</dbReference>
<dbReference type="OrthoDB" id="3990054at2759"/>
<evidence type="ECO:0000256" key="2">
    <source>
        <dbReference type="ARBA" id="ARBA00022692"/>
    </source>
</evidence>
<dbReference type="AlphaFoldDB" id="A0A6G1JA69"/>
<feature type="transmembrane region" description="Helical" evidence="8">
    <location>
        <begin position="42"/>
        <end position="66"/>
    </location>
</feature>
<keyword evidence="5" id="KW-0443">Lipid metabolism</keyword>